<accession>A0AAD7E630</accession>
<dbReference type="EMBL" id="JARJCW010000001">
    <property type="protein sequence ID" value="KAJ7230750.1"/>
    <property type="molecule type" value="Genomic_DNA"/>
</dbReference>
<organism evidence="2 3">
    <name type="scientific">Mycena pura</name>
    <dbReference type="NCBI Taxonomy" id="153505"/>
    <lineage>
        <taxon>Eukaryota</taxon>
        <taxon>Fungi</taxon>
        <taxon>Dikarya</taxon>
        <taxon>Basidiomycota</taxon>
        <taxon>Agaricomycotina</taxon>
        <taxon>Agaricomycetes</taxon>
        <taxon>Agaricomycetidae</taxon>
        <taxon>Agaricales</taxon>
        <taxon>Marasmiineae</taxon>
        <taxon>Mycenaceae</taxon>
        <taxon>Mycena</taxon>
    </lineage>
</organism>
<dbReference type="AlphaFoldDB" id="A0AAD7E630"/>
<name>A0AAD7E630_9AGAR</name>
<feature type="region of interest" description="Disordered" evidence="1">
    <location>
        <begin position="37"/>
        <end position="66"/>
    </location>
</feature>
<keyword evidence="3" id="KW-1185">Reference proteome</keyword>
<dbReference type="Gene3D" id="3.40.640.10">
    <property type="entry name" value="Type I PLP-dependent aspartate aminotransferase-like (Major domain)"/>
    <property type="match status" value="1"/>
</dbReference>
<protein>
    <submittedName>
        <fullName evidence="2">Uncharacterized protein</fullName>
    </submittedName>
</protein>
<proteinExistence type="predicted"/>
<comment type="caution">
    <text evidence="2">The sequence shown here is derived from an EMBL/GenBank/DDBJ whole genome shotgun (WGS) entry which is preliminary data.</text>
</comment>
<evidence type="ECO:0000256" key="1">
    <source>
        <dbReference type="SAM" id="MobiDB-lite"/>
    </source>
</evidence>
<gene>
    <name evidence="2" type="ORF">GGX14DRAFT_584564</name>
</gene>
<sequence>MLLQRRQHLLSLLLLLFLLLLQIYLHYLRRLASSVARSSSNSDDGGEQATRRKKDPEVEPLSDELRELVGRSKSGREGIWRSVGSKDMSIRPKSILKSIFKSSTGAPCWTLRVLREGAADGATCGADGERRGKQAACAQWAVGGKWREPRGKRRATCSQRAQKWVGSGECGGYRAASGKRAGRSEACGVQQGKYQRRVAGGERGSGWVGQDSGHQEARRRVVGLVQWETTVSGGRRLVPLQDVGAGRVPGLARSLFTAAQLLPLASNRHVAVGSKSGGRRWQCGRQRPTPWCQMPKPRIGRAQVLQANVLGKAVEYIRVFKNREARLTRLTRRVSISSKLLSANLASLCASSIARIPVRLFSLVDVAQLMHRWPVEAFAATIDERTRAVYVEVIVNMDFSMVDIRALAEDELRKERGVLRALEDMRLRPGRLPPHKLHERAHARTAGITHAYTCARLPAPASVPLLMQACIYRQAPALPHVPASISVRKGRAHRCPCTLAPAPTGTSMPISTSARACPRCSSALAYTHGLTDGRRVVGKRAAHGGGAGGAHKWWGSAGGTSAGKRSTAQVRRRLWPFAPAGGGTHSRAAGEWYPAPNVVRDVRSAHIGQWVAAHAVEQQAVAHAVGQRTACMRSGPDSWPERHEVGAREANARWGRAPVL</sequence>
<reference evidence="2" key="1">
    <citation type="submission" date="2023-03" db="EMBL/GenBank/DDBJ databases">
        <title>Massive genome expansion in bonnet fungi (Mycena s.s.) driven by repeated elements and novel gene families across ecological guilds.</title>
        <authorList>
            <consortium name="Lawrence Berkeley National Laboratory"/>
            <person name="Harder C.B."/>
            <person name="Miyauchi S."/>
            <person name="Viragh M."/>
            <person name="Kuo A."/>
            <person name="Thoen E."/>
            <person name="Andreopoulos B."/>
            <person name="Lu D."/>
            <person name="Skrede I."/>
            <person name="Drula E."/>
            <person name="Henrissat B."/>
            <person name="Morin E."/>
            <person name="Kohler A."/>
            <person name="Barry K."/>
            <person name="LaButti K."/>
            <person name="Morin E."/>
            <person name="Salamov A."/>
            <person name="Lipzen A."/>
            <person name="Mereny Z."/>
            <person name="Hegedus B."/>
            <person name="Baldrian P."/>
            <person name="Stursova M."/>
            <person name="Weitz H."/>
            <person name="Taylor A."/>
            <person name="Grigoriev I.V."/>
            <person name="Nagy L.G."/>
            <person name="Martin F."/>
            <person name="Kauserud H."/>
        </authorList>
    </citation>
    <scope>NUCLEOTIDE SEQUENCE</scope>
    <source>
        <strain evidence="2">9144</strain>
    </source>
</reference>
<evidence type="ECO:0000313" key="3">
    <source>
        <dbReference type="Proteomes" id="UP001219525"/>
    </source>
</evidence>
<dbReference type="Proteomes" id="UP001219525">
    <property type="component" value="Unassembled WGS sequence"/>
</dbReference>
<evidence type="ECO:0000313" key="2">
    <source>
        <dbReference type="EMBL" id="KAJ7230750.1"/>
    </source>
</evidence>
<dbReference type="InterPro" id="IPR015421">
    <property type="entry name" value="PyrdxlP-dep_Trfase_major"/>
</dbReference>